<dbReference type="SMART" id="SM01191">
    <property type="entry name" value="ENT"/>
    <property type="match status" value="1"/>
</dbReference>
<evidence type="ECO:0000256" key="2">
    <source>
        <dbReference type="ARBA" id="ARBA00023242"/>
    </source>
</evidence>
<reference evidence="5" key="1">
    <citation type="submission" date="2005-10" db="EMBL/GenBank/DDBJ databases">
        <authorList>
            <person name="Loftus B.J."/>
            <person name="Nene V.M."/>
            <person name="Hannick L.I."/>
            <person name="Bidwell S."/>
            <person name="Haas B."/>
            <person name="Amedeo P."/>
            <person name="Orvis J."/>
            <person name="Wortman J.R."/>
            <person name="White O.R."/>
            <person name="Salzberg S."/>
            <person name="Shumway M."/>
            <person name="Koo H."/>
            <person name="Zhao Y."/>
            <person name="Holmes M."/>
            <person name="Miller J."/>
            <person name="Schatz M."/>
            <person name="Pop M."/>
            <person name="Pai G."/>
            <person name="Utterback T."/>
            <person name="Rogers Y.-H."/>
            <person name="Kravitz S."/>
            <person name="Fraser C.M."/>
        </authorList>
    </citation>
    <scope>NUCLEOTIDE SEQUENCE</scope>
    <source>
        <strain evidence="5">Liverpool</strain>
    </source>
</reference>
<dbReference type="Proteomes" id="UP000682892">
    <property type="component" value="Unassembled WGS sequence"/>
</dbReference>
<feature type="compositionally biased region" description="Polar residues" evidence="3">
    <location>
        <begin position="337"/>
        <end position="354"/>
    </location>
</feature>
<organism evidence="5 6">
    <name type="scientific">Aedes aegypti</name>
    <name type="common">Yellowfever mosquito</name>
    <name type="synonym">Culex aegypti</name>
    <dbReference type="NCBI Taxonomy" id="7159"/>
    <lineage>
        <taxon>Eukaryota</taxon>
        <taxon>Metazoa</taxon>
        <taxon>Ecdysozoa</taxon>
        <taxon>Arthropoda</taxon>
        <taxon>Hexapoda</taxon>
        <taxon>Insecta</taxon>
        <taxon>Pterygota</taxon>
        <taxon>Neoptera</taxon>
        <taxon>Endopterygota</taxon>
        <taxon>Diptera</taxon>
        <taxon>Nematocera</taxon>
        <taxon>Culicoidea</taxon>
        <taxon>Culicidae</taxon>
        <taxon>Culicinae</taxon>
        <taxon>Aedini</taxon>
        <taxon>Aedes</taxon>
        <taxon>Stegomyia</taxon>
    </lineage>
</organism>
<sequence length="1290" mass="138557">MWPIKLDMTRDECRGVLRRLELESYSSVMSTFRAQGGLCKEKARILEDLRKLLHISQDRHKAEARRVANDERLTTVAEIISGPNSVQDWCREGRRTFPILPRTAPYTALTYIANTVCEQITRENAKLPHPFETSQNRLQKEQEEEKQKALEQQKVQEQNVPQPTPPKTEVEPQIGAAAVTAQESVKEIPPPPLVVMLDPFVEAANKSYINNDLKRSYPEEPIPTPSIANTVEDDSPLKKKPQLYQELQKQEPSFHPPPIVTFHTQPYSPLQSLPQQQLHFPLPQQLLSPNKSLPSPTNFGPVLANNNLNINTNNNNILTTTKPTKASTKNTERQRKTSGSSRKNQSKAKTPYQTKQSAKAAKNMAQQQQQQPQQPIPIQSKMPPAGNSGKGANVSSPHLIHSYASPLLPYEIPPHPGSLEMSQEPLQLQKHLTSNIVYQTQSSTGQQAAYGVLPGIPIKSQQPTSGPPYNVQQPQGHPNANMPTSVVFDQQHILPSSKKDIQYNLTKLNPTNAVPLKNNVNIPLKPASPSIIPGKGHPLLNYQKKSPSKNVLIPTSSAAATLASLGIPKTIQRKDSLSKSRDSDLIVNPADIPNPKIIFSTSAPASHQDSSSNIPPGNQITILDQITLHPPNTIIQASTSGGVTIIPSSSHTSISHITPNPPALLTNTMALNVPISKPVATPVTPVANKVVTLKGPNLAGFTPVKSGSKLSVHKLQLMPIGATGAKNNVIVLPAKSTSGGTLNPGQKITIPKSVVETNANILSPPKVIVQQQPDINNIVVLDIGADQKFKTTSNSMNLPHKPPPANKSVITEDTPVDIVATPIDVVTGAVKLQELSKGFLSPASTSTSTSSIASSLTEKLAKPMGKYNNNANLTKATKFEADSTAPGPSVTVTKKSKANHQGRATTVPNSKSKSKPTPAQASSTTAGRTAGSATMSSTDWELELDQANQVHNLKSNNVMPKTTHKSAPKSNPPATPTPIAPKPIIATTPTSNIRKAVQPLSSSSISSTSTPIADKSAIPLETARLPLHRPASTTAVSTIPAVALPVVTMAAATPPKTVISLPTLLTTSPPNERSDDTSATDSADAEEDPEVEEEEDDDECGAIEEEMIIDEEHFNEVIEEDPDPDETFNEQDIHGERVEIVSVGYDTSRALIADLEGADGVGSPVIVQEGSTIVYDKAGNGNVEINPSSMNFEQYIEEAGETDGDGEHIEVDARRTALPGAVMAGSNSSNKNIMFEMMEIDADGNKHTRTVSYEEALAEGQIMAASEEPIKGSTSGTTGTVAKGRTKPTS</sequence>
<feature type="domain" description="ENT" evidence="4">
    <location>
        <begin position="13"/>
        <end position="97"/>
    </location>
</feature>
<feature type="compositionally biased region" description="Pro residues" evidence="3">
    <location>
        <begin position="970"/>
        <end position="981"/>
    </location>
</feature>
<dbReference type="OrthoDB" id="10035579at2759"/>
<dbReference type="GO" id="GO:0006355">
    <property type="term" value="P:regulation of DNA-templated transcription"/>
    <property type="evidence" value="ECO:0007669"/>
    <property type="project" value="InterPro"/>
</dbReference>
<dbReference type="eggNOG" id="KOG4675">
    <property type="taxonomic scope" value="Eukaryota"/>
</dbReference>
<proteinExistence type="predicted"/>
<evidence type="ECO:0000259" key="4">
    <source>
        <dbReference type="PROSITE" id="PS51138"/>
    </source>
</evidence>
<feature type="compositionally biased region" description="Low complexity" evidence="3">
    <location>
        <begin position="305"/>
        <end position="321"/>
    </location>
</feature>
<feature type="region of interest" description="Disordered" evidence="3">
    <location>
        <begin position="212"/>
        <end position="237"/>
    </location>
</feature>
<dbReference type="HOGENOM" id="CLU_282455_0_0_1"/>
<dbReference type="EMBL" id="CH477240">
    <property type="protein sequence ID" value="EAT46447.1"/>
    <property type="molecule type" value="Genomic_DNA"/>
</dbReference>
<dbReference type="PANTHER" id="PTHR16500">
    <property type="entry name" value="BRCA2-INTERACTING TRANSCRIPTIONAL REPRESSOR EMSY"/>
    <property type="match status" value="1"/>
</dbReference>
<evidence type="ECO:0000256" key="1">
    <source>
        <dbReference type="ARBA" id="ARBA00004123"/>
    </source>
</evidence>
<feature type="compositionally biased region" description="Basic and acidic residues" evidence="3">
    <location>
        <begin position="138"/>
        <end position="151"/>
    </location>
</feature>
<comment type="subcellular location">
    <subcellularLocation>
        <location evidence="1">Nucleus</location>
    </subcellularLocation>
</comment>
<dbReference type="PaxDb" id="7159-AAEL002369-PA"/>
<dbReference type="InterPro" id="IPR036142">
    <property type="entry name" value="ENT_dom-like_sf"/>
</dbReference>
<dbReference type="PANTHER" id="PTHR16500:SF3">
    <property type="entry name" value="BRCA2-INTERACTING TRANSCRIPTIONAL REPRESSOR EMSY"/>
    <property type="match status" value="1"/>
</dbReference>
<feature type="compositionally biased region" description="Low complexity" evidence="3">
    <location>
        <begin position="919"/>
        <end position="936"/>
    </location>
</feature>
<evidence type="ECO:0000313" key="5">
    <source>
        <dbReference type="EMBL" id="EAT46447.1"/>
    </source>
</evidence>
<reference evidence="5" key="3">
    <citation type="submission" date="2012-09" db="EMBL/GenBank/DDBJ databases">
        <authorList>
            <consortium name="VectorBase"/>
        </authorList>
    </citation>
    <scope>NUCLEOTIDE SEQUENCE</scope>
    <source>
        <strain evidence="5">Liverpool</strain>
    </source>
</reference>
<feature type="region of interest" description="Disordered" evidence="3">
    <location>
        <begin position="1061"/>
        <end position="1099"/>
    </location>
</feature>
<dbReference type="GO" id="GO:0005654">
    <property type="term" value="C:nucleoplasm"/>
    <property type="evidence" value="ECO:0007669"/>
    <property type="project" value="TreeGrafter"/>
</dbReference>
<dbReference type="InterPro" id="IPR005491">
    <property type="entry name" value="ENT_dom"/>
</dbReference>
<feature type="region of interest" description="Disordered" evidence="3">
    <location>
        <begin position="247"/>
        <end position="266"/>
    </location>
</feature>
<dbReference type="SUPFAM" id="SSF158639">
    <property type="entry name" value="ENT-like"/>
    <property type="match status" value="1"/>
</dbReference>
<dbReference type="PROSITE" id="PS51138">
    <property type="entry name" value="ENT"/>
    <property type="match status" value="1"/>
</dbReference>
<dbReference type="KEGG" id="aag:5574508"/>
<dbReference type="Gene3D" id="1.10.1240.40">
    <property type="entry name" value="ENT domain"/>
    <property type="match status" value="1"/>
</dbReference>
<reference evidence="5" key="2">
    <citation type="journal article" date="2007" name="Science">
        <title>Genome sequence of Aedes aegypti, a major arbovirus vector.</title>
        <authorList>
            <person name="Nene V."/>
            <person name="Wortman J.R."/>
            <person name="Lawson D."/>
            <person name="Haas B."/>
            <person name="Kodira C."/>
            <person name="Tu Z.J."/>
            <person name="Loftus B."/>
            <person name="Xi Z."/>
            <person name="Megy K."/>
            <person name="Grabherr M."/>
            <person name="Ren Q."/>
            <person name="Zdobnov E.M."/>
            <person name="Lobo N.F."/>
            <person name="Campbell K.S."/>
            <person name="Brown S.E."/>
            <person name="Bonaldo M.F."/>
            <person name="Zhu J."/>
            <person name="Sinkins S.P."/>
            <person name="Hogenkamp D.G."/>
            <person name="Amedeo P."/>
            <person name="Arensburger P."/>
            <person name="Atkinson P.W."/>
            <person name="Bidwell S."/>
            <person name="Biedler J."/>
            <person name="Birney E."/>
            <person name="Bruggner R.V."/>
            <person name="Costas J."/>
            <person name="Coy M.R."/>
            <person name="Crabtree J."/>
            <person name="Crawford M."/>
            <person name="Debruyn B."/>
            <person name="Decaprio D."/>
            <person name="Eiglmeier K."/>
            <person name="Eisenstadt E."/>
            <person name="El-Dorry H."/>
            <person name="Gelbart W.M."/>
            <person name="Gomes S.L."/>
            <person name="Hammond M."/>
            <person name="Hannick L.I."/>
            <person name="Hogan J.R."/>
            <person name="Holmes M.H."/>
            <person name="Jaffe D."/>
            <person name="Johnston J.S."/>
            <person name="Kennedy R.C."/>
            <person name="Koo H."/>
            <person name="Kravitz S."/>
            <person name="Kriventseva E.V."/>
            <person name="Kulp D."/>
            <person name="Labutti K."/>
            <person name="Lee E."/>
            <person name="Li S."/>
            <person name="Lovin D.D."/>
            <person name="Mao C."/>
            <person name="Mauceli E."/>
            <person name="Menck C.F."/>
            <person name="Miller J.R."/>
            <person name="Montgomery P."/>
            <person name="Mori A."/>
            <person name="Nascimento A.L."/>
            <person name="Naveira H.F."/>
            <person name="Nusbaum C."/>
            <person name="O'leary S."/>
            <person name="Orvis J."/>
            <person name="Pertea M."/>
            <person name="Quesneville H."/>
            <person name="Reidenbach K.R."/>
            <person name="Rogers Y.H."/>
            <person name="Roth C.W."/>
            <person name="Schneider J.R."/>
            <person name="Schatz M."/>
            <person name="Shumway M."/>
            <person name="Stanke M."/>
            <person name="Stinson E.O."/>
            <person name="Tubio J.M."/>
            <person name="Vanzee J.P."/>
            <person name="Verjovski-Almeida S."/>
            <person name="Werner D."/>
            <person name="White O."/>
            <person name="Wyder S."/>
            <person name="Zeng Q."/>
            <person name="Zhao Q."/>
            <person name="Zhao Y."/>
            <person name="Hill C.A."/>
            <person name="Raikhel A.S."/>
            <person name="Soares M.B."/>
            <person name="Knudson D.L."/>
            <person name="Lee N.H."/>
            <person name="Galagan J."/>
            <person name="Salzberg S.L."/>
            <person name="Paulsen I.T."/>
            <person name="Dimopoulos G."/>
            <person name="Collins F.H."/>
            <person name="Birren B."/>
            <person name="Fraser-Liggett C.M."/>
            <person name="Severson D.W."/>
        </authorList>
    </citation>
    <scope>NUCLEOTIDE SEQUENCE [LARGE SCALE GENOMIC DNA]</scope>
    <source>
        <strain evidence="5">Liverpool</strain>
    </source>
</reference>
<dbReference type="STRING" id="7159.Q17ID1"/>
<keyword evidence="2" id="KW-0539">Nucleus</keyword>
<feature type="region of interest" description="Disordered" evidence="3">
    <location>
        <begin position="954"/>
        <end position="984"/>
    </location>
</feature>
<feature type="region of interest" description="Disordered" evidence="3">
    <location>
        <begin position="127"/>
        <end position="172"/>
    </location>
</feature>
<dbReference type="VEuPathDB" id="VectorBase:AAEL002369"/>
<evidence type="ECO:0000256" key="3">
    <source>
        <dbReference type="SAM" id="MobiDB-lite"/>
    </source>
</evidence>
<feature type="compositionally biased region" description="Low complexity" evidence="3">
    <location>
        <begin position="355"/>
        <end position="384"/>
    </location>
</feature>
<evidence type="ECO:0000313" key="6">
    <source>
        <dbReference type="Proteomes" id="UP000682892"/>
    </source>
</evidence>
<gene>
    <name evidence="5" type="ORF">AaeL_AAEL002369</name>
</gene>
<feature type="region of interest" description="Disordered" evidence="3">
    <location>
        <begin position="1264"/>
        <end position="1290"/>
    </location>
</feature>
<feature type="region of interest" description="Disordered" evidence="3">
    <location>
        <begin position="285"/>
        <end position="397"/>
    </location>
</feature>
<accession>Q17ID1</accession>
<name>Q17ID1_AEDAE</name>
<dbReference type="Pfam" id="PF03735">
    <property type="entry name" value="ENT"/>
    <property type="match status" value="1"/>
</dbReference>
<dbReference type="InterPro" id="IPR033482">
    <property type="entry name" value="EMSY"/>
</dbReference>
<dbReference type="OMA" id="CEDRAFL"/>
<feature type="compositionally biased region" description="Polar residues" evidence="3">
    <location>
        <begin position="902"/>
        <end position="917"/>
    </location>
</feature>
<dbReference type="PhylomeDB" id="Q17ID1"/>
<protein>
    <submittedName>
        <fullName evidence="5">AAEL002369-PA</fullName>
    </submittedName>
</protein>
<feature type="compositionally biased region" description="Acidic residues" evidence="3">
    <location>
        <begin position="1083"/>
        <end position="1099"/>
    </location>
</feature>
<feature type="region of interest" description="Disordered" evidence="3">
    <location>
        <begin position="878"/>
        <end position="936"/>
    </location>
</feature>